<sequence length="792" mass="89290">MPTEVMYSWRSKRLLGAQIFPFRSNSGALITVIRTSANDSPKPRAFQSGSAVRPPAKQRRTTDEDEEASRWRKRAKLCPQTIAILSQADLKHPPKPSQIVAVDAIREGRDTVYVSPTASGKGEAFEHLVFLLPSGIIVVIEPLQALTSEMAERFKDLATYVDSTNKTEAHLKAIRDGKYRLVFTTAETATEGDFLNIVLRDDSFRKRAVAFVFDEAHTLDQWGRDFRPKFFLLGQVRRHLSVPALIMSATMTKEAREACQSALGLIKPVIVDVGTDRPNLYLRVLPMQYSAASFLDLLSVMPELWNDGGGVASVEERRRQFPVTLIYINNKDLATSMHRVIDEWFTRVGFEDAVDVYHADMSEEHLGIVRARLIQRKTLLAICTDAFGMGADCRPVVRVMQYKLFGGVSAWWQRMGRAGRDFADEAEAILFVESTQIDGEIKNVLASTGKLPSVEGLPTPSEDHATLEKDAEVMREEDKGSVSRKIVDDELLALAGHGLARDECIRRLVLDYLQQPKKETLPFDNELYSASRHVPESRRLPCCSTCDTKPLPTLPDHLKPPAPPVVPTLHGVMALQKTLQLRLEEWREEQWKVKWKATKRAGRMGVDAFMSMQGIDSVVSNLKTIANNIDLGNSHLGSFIDTRFKSEVLGDLEGIVKKVLDEDREKREREKEESERARQQRAEEARRKREAERMERAERDRQQRVEQANQAQASGSTVTVSECTICKEINEKKGAGTVEGRGHRSDNKICPSKSWLQDRKPKDGADWPEAWMAALHFRANAKKQRKAPAKKK</sequence>
<dbReference type="InterPro" id="IPR011545">
    <property type="entry name" value="DEAD/DEAH_box_helicase_dom"/>
</dbReference>
<dbReference type="PROSITE" id="PS51192">
    <property type="entry name" value="HELICASE_ATP_BIND_1"/>
    <property type="match status" value="1"/>
</dbReference>
<dbReference type="SMART" id="SM00487">
    <property type="entry name" value="DEXDc"/>
    <property type="match status" value="1"/>
</dbReference>
<dbReference type="GO" id="GO:0005524">
    <property type="term" value="F:ATP binding"/>
    <property type="evidence" value="ECO:0007669"/>
    <property type="project" value="UniProtKB-KW"/>
</dbReference>
<reference evidence="7" key="1">
    <citation type="submission" date="2016-04" db="EMBL/GenBank/DDBJ databases">
        <authorList>
            <person name="Nguyen H.D."/>
            <person name="Samba Siva P."/>
            <person name="Cullis J."/>
            <person name="Levesque C.A."/>
            <person name="Hambleton S."/>
        </authorList>
    </citation>
    <scope>NUCLEOTIDE SEQUENCE</scope>
    <source>
        <strain evidence="7">DAOMC 236416</strain>
    </source>
</reference>
<dbReference type="PANTHER" id="PTHR13710">
    <property type="entry name" value="DNA HELICASE RECQ FAMILY MEMBER"/>
    <property type="match status" value="1"/>
</dbReference>
<feature type="compositionally biased region" description="Basic and acidic residues" evidence="6">
    <location>
        <begin position="736"/>
        <end position="747"/>
    </location>
</feature>
<accession>A0A177T5E8</accession>
<dbReference type="AlphaFoldDB" id="A0A177T5E8"/>
<dbReference type="Proteomes" id="UP000077521">
    <property type="component" value="Unassembled WGS sequence"/>
</dbReference>
<dbReference type="GO" id="GO:0009378">
    <property type="term" value="F:four-way junction helicase activity"/>
    <property type="evidence" value="ECO:0007669"/>
    <property type="project" value="TreeGrafter"/>
</dbReference>
<dbReference type="GO" id="GO:0043138">
    <property type="term" value="F:3'-5' DNA helicase activity"/>
    <property type="evidence" value="ECO:0007669"/>
    <property type="project" value="UniProtKB-EC"/>
</dbReference>
<evidence type="ECO:0000256" key="3">
    <source>
        <dbReference type="ARBA" id="ARBA00022840"/>
    </source>
</evidence>
<feature type="region of interest" description="Disordered" evidence="6">
    <location>
        <begin position="736"/>
        <end position="765"/>
    </location>
</feature>
<dbReference type="GO" id="GO:0005694">
    <property type="term" value="C:chromosome"/>
    <property type="evidence" value="ECO:0007669"/>
    <property type="project" value="TreeGrafter"/>
</dbReference>
<dbReference type="GO" id="GO:0000724">
    <property type="term" value="P:double-strand break repair via homologous recombination"/>
    <property type="evidence" value="ECO:0007669"/>
    <property type="project" value="TreeGrafter"/>
</dbReference>
<dbReference type="Pfam" id="PF00270">
    <property type="entry name" value="DEAD"/>
    <property type="match status" value="1"/>
</dbReference>
<comment type="catalytic activity">
    <reaction evidence="4">
        <text>Couples ATP hydrolysis with the unwinding of duplex DNA by translocating in the 3'-5' direction.</text>
        <dbReference type="EC" id="5.6.2.4"/>
    </reaction>
</comment>
<evidence type="ECO:0000256" key="2">
    <source>
        <dbReference type="ARBA" id="ARBA00022741"/>
    </source>
</evidence>
<comment type="caution">
    <text evidence="7">The sequence shown here is derived from an EMBL/GenBank/DDBJ whole genome shotgun (WGS) entry which is preliminary data.</text>
</comment>
<dbReference type="GO" id="GO:0003676">
    <property type="term" value="F:nucleic acid binding"/>
    <property type="evidence" value="ECO:0007669"/>
    <property type="project" value="InterPro"/>
</dbReference>
<proteinExistence type="inferred from homology"/>
<keyword evidence="2" id="KW-0547">Nucleotide-binding</keyword>
<feature type="compositionally biased region" description="Basic and acidic residues" evidence="6">
    <location>
        <begin position="663"/>
        <end position="704"/>
    </location>
</feature>
<dbReference type="InterPro" id="IPR027417">
    <property type="entry name" value="P-loop_NTPase"/>
</dbReference>
<dbReference type="InterPro" id="IPR014001">
    <property type="entry name" value="Helicase_ATP-bd"/>
</dbReference>
<dbReference type="InterPro" id="IPR001650">
    <property type="entry name" value="Helicase_C-like"/>
</dbReference>
<protein>
    <recommendedName>
        <fullName evidence="5">DNA 3'-5' helicase</fullName>
        <ecNumber evidence="5">5.6.2.4</ecNumber>
    </recommendedName>
</protein>
<organism evidence="7 8">
    <name type="scientific">Tilletia indica</name>
    <dbReference type="NCBI Taxonomy" id="43049"/>
    <lineage>
        <taxon>Eukaryota</taxon>
        <taxon>Fungi</taxon>
        <taxon>Dikarya</taxon>
        <taxon>Basidiomycota</taxon>
        <taxon>Ustilaginomycotina</taxon>
        <taxon>Exobasidiomycetes</taxon>
        <taxon>Tilletiales</taxon>
        <taxon>Tilletiaceae</taxon>
        <taxon>Tilletia</taxon>
    </lineage>
</organism>
<evidence type="ECO:0000256" key="6">
    <source>
        <dbReference type="SAM" id="MobiDB-lite"/>
    </source>
</evidence>
<gene>
    <name evidence="7" type="ORF">A4X13_0g7534</name>
</gene>
<dbReference type="GO" id="GO:0005737">
    <property type="term" value="C:cytoplasm"/>
    <property type="evidence" value="ECO:0007669"/>
    <property type="project" value="TreeGrafter"/>
</dbReference>
<keyword evidence="8" id="KW-1185">Reference proteome</keyword>
<dbReference type="PROSITE" id="PS51194">
    <property type="entry name" value="HELICASE_CTER"/>
    <property type="match status" value="1"/>
</dbReference>
<evidence type="ECO:0000313" key="8">
    <source>
        <dbReference type="Proteomes" id="UP000077521"/>
    </source>
</evidence>
<dbReference type="Gene3D" id="3.40.50.300">
    <property type="entry name" value="P-loop containing nucleotide triphosphate hydrolases"/>
    <property type="match status" value="2"/>
</dbReference>
<dbReference type="SUPFAM" id="SSF52540">
    <property type="entry name" value="P-loop containing nucleoside triphosphate hydrolases"/>
    <property type="match status" value="1"/>
</dbReference>
<dbReference type="PANTHER" id="PTHR13710:SF120">
    <property type="entry name" value="BIFUNCTIONAL 3'-5' EXONUCLEASE_ATP-DEPENDENT HELICASE WRN"/>
    <property type="match status" value="1"/>
</dbReference>
<feature type="compositionally biased region" description="Polar residues" evidence="6">
    <location>
        <begin position="705"/>
        <end position="716"/>
    </location>
</feature>
<keyword evidence="3" id="KW-0067">ATP-binding</keyword>
<comment type="similarity">
    <text evidence="1">Belongs to the helicase family. RecQ subfamily.</text>
</comment>
<name>A0A177T5E8_9BASI</name>
<dbReference type="EMBL" id="LWDF02000960">
    <property type="protein sequence ID" value="KAE8241164.1"/>
    <property type="molecule type" value="Genomic_DNA"/>
</dbReference>
<feature type="region of interest" description="Disordered" evidence="6">
    <location>
        <begin position="663"/>
        <end position="716"/>
    </location>
</feature>
<evidence type="ECO:0000256" key="5">
    <source>
        <dbReference type="ARBA" id="ARBA00034808"/>
    </source>
</evidence>
<evidence type="ECO:0000256" key="4">
    <source>
        <dbReference type="ARBA" id="ARBA00034617"/>
    </source>
</evidence>
<dbReference type="EC" id="5.6.2.4" evidence="5"/>
<dbReference type="GO" id="GO:0005634">
    <property type="term" value="C:nucleus"/>
    <property type="evidence" value="ECO:0007669"/>
    <property type="project" value="TreeGrafter"/>
</dbReference>
<evidence type="ECO:0000256" key="1">
    <source>
        <dbReference type="ARBA" id="ARBA00005446"/>
    </source>
</evidence>
<reference evidence="7" key="2">
    <citation type="journal article" date="2019" name="IMA Fungus">
        <title>Genome sequencing and comparison of five Tilletia species to identify candidate genes for the detection of regulated species infecting wheat.</title>
        <authorList>
            <person name="Nguyen H.D.T."/>
            <person name="Sultana T."/>
            <person name="Kesanakurti P."/>
            <person name="Hambleton S."/>
        </authorList>
    </citation>
    <scope>NUCLEOTIDE SEQUENCE</scope>
    <source>
        <strain evidence="7">DAOMC 236416</strain>
    </source>
</reference>
<evidence type="ECO:0000313" key="7">
    <source>
        <dbReference type="EMBL" id="KAE8241164.1"/>
    </source>
</evidence>
<feature type="compositionally biased region" description="Basic and acidic residues" evidence="6">
    <location>
        <begin position="756"/>
        <end position="765"/>
    </location>
</feature>
<feature type="region of interest" description="Disordered" evidence="6">
    <location>
        <begin position="40"/>
        <end position="70"/>
    </location>
</feature>
<dbReference type="Pfam" id="PF00271">
    <property type="entry name" value="Helicase_C"/>
    <property type="match status" value="1"/>
</dbReference>